<evidence type="ECO:0000256" key="6">
    <source>
        <dbReference type="ARBA" id="ARBA00022801"/>
    </source>
</evidence>
<dbReference type="InterPro" id="IPR003293">
    <property type="entry name" value="Nudix_hydrolase6-like"/>
</dbReference>
<dbReference type="AlphaFoldDB" id="A0A8B8DL07"/>
<evidence type="ECO:0000256" key="4">
    <source>
        <dbReference type="ARBA" id="ARBA00005582"/>
    </source>
</evidence>
<dbReference type="Gene3D" id="3.40.630.30">
    <property type="match status" value="1"/>
</dbReference>
<dbReference type="GO" id="GO:0035529">
    <property type="term" value="F:NADH pyrophosphatase activity"/>
    <property type="evidence" value="ECO:0007669"/>
    <property type="project" value="TreeGrafter"/>
</dbReference>
<dbReference type="GO" id="GO:0005634">
    <property type="term" value="C:nucleus"/>
    <property type="evidence" value="ECO:0007669"/>
    <property type="project" value="UniProtKB-SubCell"/>
</dbReference>
<evidence type="ECO:0000256" key="7">
    <source>
        <dbReference type="ARBA" id="ARBA00023128"/>
    </source>
</evidence>
<evidence type="ECO:0000313" key="13">
    <source>
        <dbReference type="RefSeq" id="XP_022327671.1"/>
    </source>
</evidence>
<dbReference type="InterPro" id="IPR015797">
    <property type="entry name" value="NUDIX_hydrolase-like_dom_sf"/>
</dbReference>
<proteinExistence type="inferred from homology"/>
<sequence length="303" mass="35054">MRFLSTLKPLGRVPAICSWCRCIHTSFSPDSVTKDKHHGITLDLNLSHSLTTEEFSTILTDSIQRWRMQGMSAIWIKVPILQSHLIPEAANQGFEFHHAEHDQSVLKLWLHDDKEDLIPRFATHQIGVSGLVIREDTGQVLAVQDRNSQFDLWKFPGGLSNLEEDIGDTATREVFEETGIKSEFQSVLAMRQQHKQPGAFGRSDIFIICRLRPLTFDIRPCSREIKACQWMEIEDVQRRSHFSAFMRRVTGLALYGVRHGFQDLDIQYEEMESVYKGLRYKLYHRPLPPHTPTHRLGQHQLQT</sequence>
<accession>A0A8B8DL07</accession>
<organism evidence="12 13">
    <name type="scientific">Crassostrea virginica</name>
    <name type="common">Eastern oyster</name>
    <dbReference type="NCBI Taxonomy" id="6565"/>
    <lineage>
        <taxon>Eukaryota</taxon>
        <taxon>Metazoa</taxon>
        <taxon>Spiralia</taxon>
        <taxon>Lophotrochozoa</taxon>
        <taxon>Mollusca</taxon>
        <taxon>Bivalvia</taxon>
        <taxon>Autobranchia</taxon>
        <taxon>Pteriomorphia</taxon>
        <taxon>Ostreida</taxon>
        <taxon>Ostreoidea</taxon>
        <taxon>Ostreidae</taxon>
        <taxon>Crassostrea</taxon>
    </lineage>
</organism>
<dbReference type="CDD" id="cd04670">
    <property type="entry name" value="NUDIX_ASFGF2_Nudt6"/>
    <property type="match status" value="1"/>
</dbReference>
<dbReference type="PRINTS" id="PR01356">
    <property type="entry name" value="GFGPROTEIN"/>
</dbReference>
<dbReference type="FunFam" id="3.90.79.10:FF:000027">
    <property type="entry name" value="nucleoside diphosphate-linked moiety X motif 6"/>
    <property type="match status" value="1"/>
</dbReference>
<dbReference type="InterPro" id="IPR000086">
    <property type="entry name" value="NUDIX_hydrolase_dom"/>
</dbReference>
<keyword evidence="8" id="KW-0539">Nucleus</keyword>
<dbReference type="GO" id="GO:0005739">
    <property type="term" value="C:mitochondrion"/>
    <property type="evidence" value="ECO:0007669"/>
    <property type="project" value="UniProtKB-SubCell"/>
</dbReference>
<dbReference type="GO" id="GO:0051287">
    <property type="term" value="F:NAD binding"/>
    <property type="evidence" value="ECO:0007669"/>
    <property type="project" value="TreeGrafter"/>
</dbReference>
<evidence type="ECO:0000256" key="3">
    <source>
        <dbReference type="ARBA" id="ARBA00004496"/>
    </source>
</evidence>
<comment type="subcellular location">
    <subcellularLocation>
        <location evidence="3">Cytoplasm</location>
    </subcellularLocation>
    <subcellularLocation>
        <location evidence="2">Mitochondrion</location>
    </subcellularLocation>
    <subcellularLocation>
        <location evidence="1">Nucleus</location>
    </subcellularLocation>
</comment>
<dbReference type="PANTHER" id="PTHR13994">
    <property type="entry name" value="NUDIX HYDROLASE RELATED"/>
    <property type="match status" value="1"/>
</dbReference>
<protein>
    <recommendedName>
        <fullName evidence="10">Nucleoside diphosphate-linked moiety X motif 6</fullName>
    </recommendedName>
</protein>
<keyword evidence="7" id="KW-0496">Mitochondrion</keyword>
<reference evidence="13" key="1">
    <citation type="submission" date="2025-08" db="UniProtKB">
        <authorList>
            <consortium name="RefSeq"/>
        </authorList>
    </citation>
    <scope>IDENTIFICATION</scope>
    <source>
        <tissue evidence="13">Whole sample</tissue>
    </source>
</reference>
<evidence type="ECO:0000256" key="8">
    <source>
        <dbReference type="ARBA" id="ARBA00023242"/>
    </source>
</evidence>
<dbReference type="PROSITE" id="PS00893">
    <property type="entry name" value="NUDIX_BOX"/>
    <property type="match status" value="1"/>
</dbReference>
<evidence type="ECO:0000259" key="11">
    <source>
        <dbReference type="PROSITE" id="PS51462"/>
    </source>
</evidence>
<evidence type="ECO:0000256" key="5">
    <source>
        <dbReference type="ARBA" id="ARBA00022490"/>
    </source>
</evidence>
<dbReference type="SUPFAM" id="SSF55811">
    <property type="entry name" value="Nudix"/>
    <property type="match status" value="1"/>
</dbReference>
<dbReference type="RefSeq" id="XP_022327671.1">
    <property type="nucleotide sequence ID" value="XM_022471963.1"/>
</dbReference>
<comment type="similarity">
    <text evidence="4">Belongs to the Nudix hydrolase family.</text>
</comment>
<dbReference type="OrthoDB" id="447842at2759"/>
<gene>
    <name evidence="13" type="primary">LOC111126996</name>
</gene>
<dbReference type="Pfam" id="PF00293">
    <property type="entry name" value="NUDIX"/>
    <property type="match status" value="1"/>
</dbReference>
<evidence type="ECO:0000256" key="9">
    <source>
        <dbReference type="ARBA" id="ARBA00057091"/>
    </source>
</evidence>
<dbReference type="GeneID" id="111126996"/>
<dbReference type="InterPro" id="IPR040618">
    <property type="entry name" value="Pre-Nudix"/>
</dbReference>
<evidence type="ECO:0000256" key="2">
    <source>
        <dbReference type="ARBA" id="ARBA00004173"/>
    </source>
</evidence>
<name>A0A8B8DL07_CRAVI</name>
<evidence type="ECO:0000256" key="10">
    <source>
        <dbReference type="ARBA" id="ARBA00068898"/>
    </source>
</evidence>
<dbReference type="PROSITE" id="PS51462">
    <property type="entry name" value="NUDIX"/>
    <property type="match status" value="1"/>
</dbReference>
<feature type="domain" description="Nudix hydrolase" evidence="11">
    <location>
        <begin position="123"/>
        <end position="255"/>
    </location>
</feature>
<dbReference type="Proteomes" id="UP000694844">
    <property type="component" value="Chromosome 3"/>
</dbReference>
<evidence type="ECO:0000256" key="1">
    <source>
        <dbReference type="ARBA" id="ARBA00004123"/>
    </source>
</evidence>
<dbReference type="GO" id="GO:0047631">
    <property type="term" value="F:ADP-ribose diphosphatase activity"/>
    <property type="evidence" value="ECO:0007669"/>
    <property type="project" value="TreeGrafter"/>
</dbReference>
<dbReference type="PANTHER" id="PTHR13994:SF46">
    <property type="entry name" value="NUCLEOSIDE DIPHOSPHATE-LINKED MOIETY X MOTIF 6"/>
    <property type="match status" value="1"/>
</dbReference>
<dbReference type="Pfam" id="PF18290">
    <property type="entry name" value="Nudix_hydro"/>
    <property type="match status" value="1"/>
</dbReference>
<evidence type="ECO:0000313" key="12">
    <source>
        <dbReference type="Proteomes" id="UP000694844"/>
    </source>
</evidence>
<dbReference type="InterPro" id="IPR020084">
    <property type="entry name" value="NUDIX_hydrolase_CS"/>
</dbReference>
<dbReference type="Gene3D" id="3.90.79.10">
    <property type="entry name" value="Nucleoside Triphosphate Pyrophosphohydrolase"/>
    <property type="match status" value="1"/>
</dbReference>
<keyword evidence="12" id="KW-1185">Reference proteome</keyword>
<dbReference type="Gene3D" id="4.10.80.100">
    <property type="match status" value="1"/>
</dbReference>
<keyword evidence="6" id="KW-0378">Hydrolase</keyword>
<comment type="function">
    <text evidence="9">May contribute to the regulation of cell proliferation.</text>
</comment>
<keyword evidence="5" id="KW-0963">Cytoplasm</keyword>